<organism evidence="1 2">
    <name type="scientific">Synaphobranchus kaupii</name>
    <name type="common">Kaup's arrowtooth eel</name>
    <dbReference type="NCBI Taxonomy" id="118154"/>
    <lineage>
        <taxon>Eukaryota</taxon>
        <taxon>Metazoa</taxon>
        <taxon>Chordata</taxon>
        <taxon>Craniata</taxon>
        <taxon>Vertebrata</taxon>
        <taxon>Euteleostomi</taxon>
        <taxon>Actinopterygii</taxon>
        <taxon>Neopterygii</taxon>
        <taxon>Teleostei</taxon>
        <taxon>Anguilliformes</taxon>
        <taxon>Synaphobranchidae</taxon>
        <taxon>Synaphobranchus</taxon>
    </lineage>
</organism>
<dbReference type="PANTHER" id="PTHR47331:SF5">
    <property type="entry name" value="RIBONUCLEASE H"/>
    <property type="match status" value="1"/>
</dbReference>
<comment type="caution">
    <text evidence="1">The sequence shown here is derived from an EMBL/GenBank/DDBJ whole genome shotgun (WGS) entry which is preliminary data.</text>
</comment>
<dbReference type="OrthoDB" id="10051210at2759"/>
<reference evidence="1" key="1">
    <citation type="journal article" date="2023" name="Science">
        <title>Genome structures resolve the early diversification of teleost fishes.</title>
        <authorList>
            <person name="Parey E."/>
            <person name="Louis A."/>
            <person name="Montfort J."/>
            <person name="Bouchez O."/>
            <person name="Roques C."/>
            <person name="Iampietro C."/>
            <person name="Lluch J."/>
            <person name="Castinel A."/>
            <person name="Donnadieu C."/>
            <person name="Desvignes T."/>
            <person name="Floi Bucao C."/>
            <person name="Jouanno E."/>
            <person name="Wen M."/>
            <person name="Mejri S."/>
            <person name="Dirks R."/>
            <person name="Jansen H."/>
            <person name="Henkel C."/>
            <person name="Chen W.J."/>
            <person name="Zahm M."/>
            <person name="Cabau C."/>
            <person name="Klopp C."/>
            <person name="Thompson A.W."/>
            <person name="Robinson-Rechavi M."/>
            <person name="Braasch I."/>
            <person name="Lecointre G."/>
            <person name="Bobe J."/>
            <person name="Postlethwait J.H."/>
            <person name="Berthelot C."/>
            <person name="Roest Crollius H."/>
            <person name="Guiguen Y."/>
        </authorList>
    </citation>
    <scope>NUCLEOTIDE SEQUENCE</scope>
    <source>
        <strain evidence="1">WJC10195</strain>
    </source>
</reference>
<dbReference type="EMBL" id="JAINUF010000001">
    <property type="protein sequence ID" value="KAJ8380851.1"/>
    <property type="molecule type" value="Genomic_DNA"/>
</dbReference>
<dbReference type="InterPro" id="IPR043502">
    <property type="entry name" value="DNA/RNA_pol_sf"/>
</dbReference>
<evidence type="ECO:0000313" key="2">
    <source>
        <dbReference type="Proteomes" id="UP001152622"/>
    </source>
</evidence>
<keyword evidence="2" id="KW-1185">Reference proteome</keyword>
<evidence type="ECO:0000313" key="1">
    <source>
        <dbReference type="EMBL" id="KAJ8380851.1"/>
    </source>
</evidence>
<dbReference type="PANTHER" id="PTHR47331">
    <property type="entry name" value="PHD-TYPE DOMAIN-CONTAINING PROTEIN"/>
    <property type="match status" value="1"/>
</dbReference>
<sequence>MFHQVRLLPKDRPLLRFLWRNLERNDSLSVYEWPVLPFRLTCSPCCTIFALQRHVQDHSQLGAQLAKVLKMELTFPIHYVTLWSDFTTVLTWIRSCHYKVFVGTWVAEIQEHTDWTPGSMWRPAKTQR</sequence>
<protein>
    <submittedName>
        <fullName evidence="1">Uncharacterized protein</fullName>
    </submittedName>
</protein>
<proteinExistence type="predicted"/>
<gene>
    <name evidence="1" type="ORF">SKAU_G00016290</name>
</gene>
<dbReference type="AlphaFoldDB" id="A0A9Q1GAX8"/>
<accession>A0A9Q1GAX8</accession>
<dbReference type="SUPFAM" id="SSF56672">
    <property type="entry name" value="DNA/RNA polymerases"/>
    <property type="match status" value="1"/>
</dbReference>
<name>A0A9Q1GAX8_SYNKA</name>
<dbReference type="Proteomes" id="UP001152622">
    <property type="component" value="Chromosome 1"/>
</dbReference>